<reference evidence="2 3" key="1">
    <citation type="submission" date="2020-02" db="EMBL/GenBank/DDBJ databases">
        <title>A chromosome-scale genome assembly of the black bullhead catfish (Ameiurus melas).</title>
        <authorList>
            <person name="Wen M."/>
            <person name="Zham M."/>
            <person name="Cabau C."/>
            <person name="Klopp C."/>
            <person name="Donnadieu C."/>
            <person name="Roques C."/>
            <person name="Bouchez O."/>
            <person name="Lampietro C."/>
            <person name="Jouanno E."/>
            <person name="Herpin A."/>
            <person name="Louis A."/>
            <person name="Berthelot C."/>
            <person name="Parey E."/>
            <person name="Roest-Crollius H."/>
            <person name="Braasch I."/>
            <person name="Postlethwait J."/>
            <person name="Robinson-Rechavi M."/>
            <person name="Echchiki A."/>
            <person name="Begum T."/>
            <person name="Montfort J."/>
            <person name="Schartl M."/>
            <person name="Bobe J."/>
            <person name="Guiguen Y."/>
        </authorList>
    </citation>
    <scope>NUCLEOTIDE SEQUENCE [LARGE SCALE GENOMIC DNA]</scope>
    <source>
        <strain evidence="2">M_S1</strain>
        <tissue evidence="2">Blood</tissue>
    </source>
</reference>
<gene>
    <name evidence="2" type="ORF">AMELA_G00003340</name>
</gene>
<dbReference type="AlphaFoldDB" id="A0A7J6BEL5"/>
<sequence length="201" mass="22012">MSAQLRQCRQGLAKALTLGPATISEPEPVLNVSCPLPTNHPEMLHDLCHVSLTSHNHPVLTQHRADCRQGSKHGLEGLTVSGPEPEHQDLPARMATKCHQCSNHHPAAITSCTSSCFIPEESSSMEALDELTAKLEFENKLNQVCNRFSLNVNMQPARGDNTGSADSGVEEGAADGEEDEDYVRFVDTVLAMEQDYELFVY</sequence>
<feature type="region of interest" description="Disordered" evidence="1">
    <location>
        <begin position="156"/>
        <end position="178"/>
    </location>
</feature>
<evidence type="ECO:0000313" key="3">
    <source>
        <dbReference type="Proteomes" id="UP000593565"/>
    </source>
</evidence>
<organism evidence="2 3">
    <name type="scientific">Ameiurus melas</name>
    <name type="common">Black bullhead</name>
    <name type="synonym">Silurus melas</name>
    <dbReference type="NCBI Taxonomy" id="219545"/>
    <lineage>
        <taxon>Eukaryota</taxon>
        <taxon>Metazoa</taxon>
        <taxon>Chordata</taxon>
        <taxon>Craniata</taxon>
        <taxon>Vertebrata</taxon>
        <taxon>Euteleostomi</taxon>
        <taxon>Actinopterygii</taxon>
        <taxon>Neopterygii</taxon>
        <taxon>Teleostei</taxon>
        <taxon>Ostariophysi</taxon>
        <taxon>Siluriformes</taxon>
        <taxon>Ictaluridae</taxon>
        <taxon>Ameiurus</taxon>
    </lineage>
</organism>
<dbReference type="EMBL" id="JAAGNN010000001">
    <property type="protein sequence ID" value="KAF4093556.1"/>
    <property type="molecule type" value="Genomic_DNA"/>
</dbReference>
<proteinExistence type="predicted"/>
<evidence type="ECO:0000256" key="1">
    <source>
        <dbReference type="SAM" id="MobiDB-lite"/>
    </source>
</evidence>
<evidence type="ECO:0000313" key="2">
    <source>
        <dbReference type="EMBL" id="KAF4093556.1"/>
    </source>
</evidence>
<accession>A0A7J6BEL5</accession>
<protein>
    <submittedName>
        <fullName evidence="2">Uncharacterized protein</fullName>
    </submittedName>
</protein>
<feature type="compositionally biased region" description="Acidic residues" evidence="1">
    <location>
        <begin position="168"/>
        <end position="178"/>
    </location>
</feature>
<comment type="caution">
    <text evidence="2">The sequence shown here is derived from an EMBL/GenBank/DDBJ whole genome shotgun (WGS) entry which is preliminary data.</text>
</comment>
<name>A0A7J6BEL5_AMEME</name>
<keyword evidence="3" id="KW-1185">Reference proteome</keyword>
<dbReference type="Proteomes" id="UP000593565">
    <property type="component" value="Unassembled WGS sequence"/>
</dbReference>
<dbReference type="Pfam" id="PF15830">
    <property type="entry name" value="DUF4712"/>
    <property type="match status" value="1"/>
</dbReference>
<dbReference type="InterPro" id="IPR031670">
    <property type="entry name" value="DUF4712"/>
</dbReference>